<dbReference type="EMBL" id="MLQQ01000001">
    <property type="protein sequence ID" value="OIJ15574.1"/>
    <property type="molecule type" value="Genomic_DNA"/>
</dbReference>
<keyword evidence="3" id="KW-1185">Reference proteome</keyword>
<feature type="transmembrane region" description="Helical" evidence="1">
    <location>
        <begin position="164"/>
        <end position="181"/>
    </location>
</feature>
<protein>
    <submittedName>
        <fullName evidence="2">Uncharacterized protein</fullName>
    </submittedName>
</protein>
<feature type="transmembrane region" description="Helical" evidence="1">
    <location>
        <begin position="65"/>
        <end position="83"/>
    </location>
</feature>
<dbReference type="Proteomes" id="UP000180098">
    <property type="component" value="Unassembled WGS sequence"/>
</dbReference>
<sequence>MNLAILVVFFIIFYANYYLGKRLVKGRYEDVSETEGKNIDRLGSVIIVSIFILLGIMLDIHNTDVMKWLLVFFFTSMFSFQAFMEWKYLGGTKHIASIVLMAFSVIAILSVFHLDTLLIDSTSGEYPSTPSYVEFFLRYIDYELFSILIFILMILWSIFLIVKIKSLVIVMVVITVIFLFVNHMQYTTFPKLVSDQLNEEAVIKELTLNINEYPDGLRERVASVTIEDEEIVASILKDLQPLKLKRDVSRTFKEFNYDISILVTNQTDKGDYLTNHLYLGIAENYVNGYLILNQTNHLKTIKSLLENEEVEWIYYDEKN</sequence>
<evidence type="ECO:0000313" key="2">
    <source>
        <dbReference type="EMBL" id="OIJ15574.1"/>
    </source>
</evidence>
<evidence type="ECO:0000313" key="3">
    <source>
        <dbReference type="Proteomes" id="UP000180098"/>
    </source>
</evidence>
<organism evidence="2 3">
    <name type="scientific">Anaerobacillus arseniciselenatis</name>
    <dbReference type="NCBI Taxonomy" id="85682"/>
    <lineage>
        <taxon>Bacteria</taxon>
        <taxon>Bacillati</taxon>
        <taxon>Bacillota</taxon>
        <taxon>Bacilli</taxon>
        <taxon>Bacillales</taxon>
        <taxon>Bacillaceae</taxon>
        <taxon>Anaerobacillus</taxon>
    </lineage>
</organism>
<accession>A0A1S2LTC0</accession>
<keyword evidence="1" id="KW-0812">Transmembrane</keyword>
<feature type="transmembrane region" description="Helical" evidence="1">
    <location>
        <begin position="139"/>
        <end position="158"/>
    </location>
</feature>
<keyword evidence="1" id="KW-1133">Transmembrane helix</keyword>
<dbReference type="Pfam" id="PF13789">
    <property type="entry name" value="DUF4181"/>
    <property type="match status" value="1"/>
</dbReference>
<name>A0A1S2LTC0_9BACI</name>
<dbReference type="RefSeq" id="WP_071311499.1">
    <property type="nucleotide sequence ID" value="NZ_MLQQ01000001.1"/>
</dbReference>
<keyword evidence="1" id="KW-0472">Membrane</keyword>
<dbReference type="InterPro" id="IPR025441">
    <property type="entry name" value="DUF4181"/>
</dbReference>
<proteinExistence type="predicted"/>
<reference evidence="2 3" key="1">
    <citation type="submission" date="2016-10" db="EMBL/GenBank/DDBJ databases">
        <title>Draft genome sequences of four alkaliphilic bacteria belonging to the Anaerobacillus genus.</title>
        <authorList>
            <person name="Bassil N.M."/>
            <person name="Lloyd J.R."/>
        </authorList>
    </citation>
    <scope>NUCLEOTIDE SEQUENCE [LARGE SCALE GENOMIC DNA]</scope>
    <source>
        <strain evidence="2 3">DSM 15340</strain>
    </source>
</reference>
<feature type="transmembrane region" description="Helical" evidence="1">
    <location>
        <begin position="95"/>
        <end position="118"/>
    </location>
</feature>
<dbReference type="AlphaFoldDB" id="A0A1S2LTC0"/>
<feature type="transmembrane region" description="Helical" evidence="1">
    <location>
        <begin position="39"/>
        <end position="58"/>
    </location>
</feature>
<comment type="caution">
    <text evidence="2">The sequence shown here is derived from an EMBL/GenBank/DDBJ whole genome shotgun (WGS) entry which is preliminary data.</text>
</comment>
<gene>
    <name evidence="2" type="ORF">BKP35_00840</name>
</gene>
<evidence type="ECO:0000256" key="1">
    <source>
        <dbReference type="SAM" id="Phobius"/>
    </source>
</evidence>